<dbReference type="Proteomes" id="UP001159405">
    <property type="component" value="Unassembled WGS sequence"/>
</dbReference>
<dbReference type="PROSITE" id="PS00018">
    <property type="entry name" value="EF_HAND_1"/>
    <property type="match status" value="2"/>
</dbReference>
<evidence type="ECO:0000259" key="4">
    <source>
        <dbReference type="PROSITE" id="PS50222"/>
    </source>
</evidence>
<dbReference type="InterPro" id="IPR002048">
    <property type="entry name" value="EF_hand_dom"/>
</dbReference>
<feature type="domain" description="EF-hand" evidence="4">
    <location>
        <begin position="262"/>
        <end position="297"/>
    </location>
</feature>
<evidence type="ECO:0000313" key="5">
    <source>
        <dbReference type="EMBL" id="CAH3036244.1"/>
    </source>
</evidence>
<dbReference type="Gene3D" id="1.10.238.10">
    <property type="entry name" value="EF-hand"/>
    <property type="match status" value="2"/>
</dbReference>
<dbReference type="PANTHER" id="PTHR23048:SF0">
    <property type="entry name" value="CALMODULIN LIKE 3"/>
    <property type="match status" value="1"/>
</dbReference>
<feature type="region of interest" description="Disordered" evidence="3">
    <location>
        <begin position="425"/>
        <end position="446"/>
    </location>
</feature>
<dbReference type="Pfam" id="PF13499">
    <property type="entry name" value="EF-hand_7"/>
    <property type="match status" value="1"/>
</dbReference>
<dbReference type="EMBL" id="CALNXK010000004">
    <property type="protein sequence ID" value="CAH3036244.1"/>
    <property type="molecule type" value="Genomic_DNA"/>
</dbReference>
<comment type="caution">
    <text evidence="5">The sequence shown here is derived from an EMBL/GenBank/DDBJ whole genome shotgun (WGS) entry which is preliminary data.</text>
</comment>
<protein>
    <recommendedName>
        <fullName evidence="4">EF-hand domain-containing protein</fullName>
    </recommendedName>
</protein>
<evidence type="ECO:0000256" key="1">
    <source>
        <dbReference type="ARBA" id="ARBA00022737"/>
    </source>
</evidence>
<keyword evidence="1" id="KW-0677">Repeat</keyword>
<dbReference type="SMART" id="SM00054">
    <property type="entry name" value="EFh"/>
    <property type="match status" value="3"/>
</dbReference>
<keyword evidence="2" id="KW-0106">Calcium</keyword>
<dbReference type="InterPro" id="IPR001751">
    <property type="entry name" value="S100/CaBP7/8-like_CS"/>
</dbReference>
<accession>A0ABN8MUE1</accession>
<keyword evidence="6" id="KW-1185">Reference proteome</keyword>
<dbReference type="InterPro" id="IPR050230">
    <property type="entry name" value="CALM/Myosin/TropC-like"/>
</dbReference>
<reference evidence="5 6" key="1">
    <citation type="submission" date="2022-05" db="EMBL/GenBank/DDBJ databases">
        <authorList>
            <consortium name="Genoscope - CEA"/>
            <person name="William W."/>
        </authorList>
    </citation>
    <scope>NUCLEOTIDE SEQUENCE [LARGE SCALE GENOMIC DNA]</scope>
</reference>
<name>A0ABN8MUE1_9CNID</name>
<feature type="domain" description="EF-hand" evidence="4">
    <location>
        <begin position="298"/>
        <end position="333"/>
    </location>
</feature>
<dbReference type="CDD" id="cd00051">
    <property type="entry name" value="EFh"/>
    <property type="match status" value="1"/>
</dbReference>
<gene>
    <name evidence="5" type="ORF">PLOB_00030862</name>
</gene>
<evidence type="ECO:0000256" key="3">
    <source>
        <dbReference type="SAM" id="MobiDB-lite"/>
    </source>
</evidence>
<sequence length="446" mass="50939">MTYQSDTRVKALCSRLKTKPVEDPLLLDREGNPLQKKNLPRMEFKVNILEECEKGPTDTDKEIFLKILNNDTAKEGDFTLQNEEIEDIVSPVIPSVQPACTVKAQQSLGLLKETQSEVEKSELLSVGQFAFEDVEPFLDKIATDSTKTTIKKNDFVTLNRVPSTSRERRKGHTMTLVQVALKKLTLSQECWSGQLELGLPWDPLTQSVTAIEICRGNLQRFSAWNDNSKPWRLKNLLNDKAEHLDIRSRAQEKSSSFQTIFKNLQKYREAFKCFDLNENGTLSTKELKYAMRMLGSNPTDAQIQQLVNAKDFDGDGTINFDEFVTIIEDENSIEEDENLFMIFGVFDPENNGYIDGGHIKRSLQSLVDVPPDEIEDIIQNARITDDRKFALEEFSALLVPLIFSRKRGRYYHGDRRSWHSSRDNNIYSEESSSEESASEESSLTKL</sequence>
<proteinExistence type="predicted"/>
<dbReference type="PANTHER" id="PTHR23048">
    <property type="entry name" value="MYOSIN LIGHT CHAIN 1, 3"/>
    <property type="match status" value="1"/>
</dbReference>
<dbReference type="SUPFAM" id="SSF47473">
    <property type="entry name" value="EF-hand"/>
    <property type="match status" value="1"/>
</dbReference>
<dbReference type="PROSITE" id="PS50222">
    <property type="entry name" value="EF_HAND_2"/>
    <property type="match status" value="2"/>
</dbReference>
<dbReference type="InterPro" id="IPR018247">
    <property type="entry name" value="EF_Hand_1_Ca_BS"/>
</dbReference>
<evidence type="ECO:0000313" key="6">
    <source>
        <dbReference type="Proteomes" id="UP001159405"/>
    </source>
</evidence>
<organism evidence="5 6">
    <name type="scientific">Porites lobata</name>
    <dbReference type="NCBI Taxonomy" id="104759"/>
    <lineage>
        <taxon>Eukaryota</taxon>
        <taxon>Metazoa</taxon>
        <taxon>Cnidaria</taxon>
        <taxon>Anthozoa</taxon>
        <taxon>Hexacorallia</taxon>
        <taxon>Scleractinia</taxon>
        <taxon>Fungiina</taxon>
        <taxon>Poritidae</taxon>
        <taxon>Porites</taxon>
    </lineage>
</organism>
<evidence type="ECO:0000256" key="2">
    <source>
        <dbReference type="ARBA" id="ARBA00022837"/>
    </source>
</evidence>
<dbReference type="PROSITE" id="PS00303">
    <property type="entry name" value="S100_CABP"/>
    <property type="match status" value="1"/>
</dbReference>
<dbReference type="InterPro" id="IPR011992">
    <property type="entry name" value="EF-hand-dom_pair"/>
</dbReference>